<protein>
    <submittedName>
        <fullName evidence="2">ABC transporter permease</fullName>
    </submittedName>
</protein>
<evidence type="ECO:0000313" key="3">
    <source>
        <dbReference type="Proteomes" id="UP001398420"/>
    </source>
</evidence>
<dbReference type="RefSeq" id="WP_068453144.1">
    <property type="nucleotide sequence ID" value="NZ_CP147847.1"/>
</dbReference>
<dbReference type="Proteomes" id="UP001398420">
    <property type="component" value="Unassembled WGS sequence"/>
</dbReference>
<comment type="caution">
    <text evidence="2">The sequence shown here is derived from an EMBL/GenBank/DDBJ whole genome shotgun (WGS) entry which is preliminary data.</text>
</comment>
<keyword evidence="1" id="KW-0812">Transmembrane</keyword>
<proteinExistence type="predicted"/>
<dbReference type="PANTHER" id="PTHR37305:SF1">
    <property type="entry name" value="MEMBRANE PROTEIN"/>
    <property type="match status" value="1"/>
</dbReference>
<sequence>MLKLIKNEWVKLWSKKSSWVMLILTLAVIVAMLVGLKTFDKLVNGDEEPTSWKEQQQMTIEGNKTFLTEENLTTKEKERLENEIKIAEYRLKNNVEPPASDSTASFLESSVSALSLISLFGVIVAAGIVSFEFGTGTIKMLLTRPIARWKILLSKLITTFLFTILLTTVGFALSALLGYVFFDSAGTSLTIQDGKVTEVNLIGQTLYSYLLSYGDISMSIFFAFMLGTLFSSSSLAIGLTLFITFTSATLVALLQKYEFIKYFWFSVTDLNGIEKGYTILPDLTIGFALSVMAVYAIIFLVISFSVFTKKDITA</sequence>
<keyword evidence="1" id="KW-0472">Membrane</keyword>
<dbReference type="Pfam" id="PF12730">
    <property type="entry name" value="ABC2_membrane_4"/>
    <property type="match status" value="1"/>
</dbReference>
<reference evidence="2 3" key="1">
    <citation type="submission" date="2024-04" db="EMBL/GenBank/DDBJ databases">
        <authorList>
            <person name="Wu Y.S."/>
            <person name="Zhang L."/>
        </authorList>
    </citation>
    <scope>NUCLEOTIDE SEQUENCE [LARGE SCALE GENOMIC DNA]</scope>
    <source>
        <strain evidence="2 3">KG-01</strain>
    </source>
</reference>
<feature type="transmembrane region" description="Helical" evidence="1">
    <location>
        <begin position="285"/>
        <end position="307"/>
    </location>
</feature>
<accession>A0ABU9LP63</accession>
<evidence type="ECO:0000313" key="2">
    <source>
        <dbReference type="EMBL" id="MEL5988778.1"/>
    </source>
</evidence>
<keyword evidence="1" id="KW-1133">Transmembrane helix</keyword>
<feature type="transmembrane region" description="Helical" evidence="1">
    <location>
        <begin position="234"/>
        <end position="254"/>
    </location>
</feature>
<dbReference type="EMBL" id="JBCEWA010000007">
    <property type="protein sequence ID" value="MEL5988778.1"/>
    <property type="molecule type" value="Genomic_DNA"/>
</dbReference>
<feature type="transmembrane region" description="Helical" evidence="1">
    <location>
        <begin position="156"/>
        <end position="182"/>
    </location>
</feature>
<name>A0ABU9LP63_9BACL</name>
<dbReference type="PANTHER" id="PTHR37305">
    <property type="entry name" value="INTEGRAL MEMBRANE PROTEIN-RELATED"/>
    <property type="match status" value="1"/>
</dbReference>
<organism evidence="2 3">
    <name type="scientific">Kurthia gibsonii</name>
    <dbReference type="NCBI Taxonomy" id="33946"/>
    <lineage>
        <taxon>Bacteria</taxon>
        <taxon>Bacillati</taxon>
        <taxon>Bacillota</taxon>
        <taxon>Bacilli</taxon>
        <taxon>Bacillales</taxon>
        <taxon>Caryophanaceae</taxon>
        <taxon>Kurthia</taxon>
    </lineage>
</organism>
<gene>
    <name evidence="2" type="ORF">AAF454_10250</name>
</gene>
<feature type="transmembrane region" description="Helical" evidence="1">
    <location>
        <begin position="113"/>
        <end position="135"/>
    </location>
</feature>
<feature type="transmembrane region" description="Helical" evidence="1">
    <location>
        <begin position="206"/>
        <end position="227"/>
    </location>
</feature>
<keyword evidence="3" id="KW-1185">Reference proteome</keyword>
<feature type="transmembrane region" description="Helical" evidence="1">
    <location>
        <begin position="20"/>
        <end position="39"/>
    </location>
</feature>
<evidence type="ECO:0000256" key="1">
    <source>
        <dbReference type="SAM" id="Phobius"/>
    </source>
</evidence>